<sequence>MSIQESIIARYQKVASATVYSAVRRLGYEPCFMRGVESFTPGLTLVGPAKTLRFVPPRKDIMEQTHIGEKSPEYIAMGSCEPGDVLVIDGLGKKYAAIGGDVKLLQLKMRKASGLVTDASIRDLDIVSDYGLAVFAGGRTPMGGADEIDPFEANVTIQCGGVAVRPGDLVMADDDGVVIVPECIIEEVINWVEEHEEVEEWIKTLIEEENVAPGKYYPPTEETIRQYRETLGK</sequence>
<dbReference type="SUPFAM" id="SSF89562">
    <property type="entry name" value="RraA-like"/>
    <property type="match status" value="1"/>
</dbReference>
<dbReference type="PANTHER" id="PTHR33254:SF4">
    <property type="entry name" value="4-HYDROXY-4-METHYL-2-OXOGLUTARATE ALDOLASE 3-RELATED"/>
    <property type="match status" value="1"/>
</dbReference>
<protein>
    <submittedName>
        <fullName evidence="1">Uncharacterized protein</fullName>
    </submittedName>
</protein>
<dbReference type="PANTHER" id="PTHR33254">
    <property type="entry name" value="4-HYDROXY-4-METHYL-2-OXOGLUTARATE ALDOLASE 3-RELATED"/>
    <property type="match status" value="1"/>
</dbReference>
<dbReference type="EMBL" id="UINC01018932">
    <property type="protein sequence ID" value="SVA79879.1"/>
    <property type="molecule type" value="Genomic_DNA"/>
</dbReference>
<dbReference type="AlphaFoldDB" id="A0A381YSD8"/>
<gene>
    <name evidence="1" type="ORF">METZ01_LOCUS132733</name>
</gene>
<reference evidence="1" key="1">
    <citation type="submission" date="2018-05" db="EMBL/GenBank/DDBJ databases">
        <authorList>
            <person name="Lanie J.A."/>
            <person name="Ng W.-L."/>
            <person name="Kazmierczak K.M."/>
            <person name="Andrzejewski T.M."/>
            <person name="Davidsen T.M."/>
            <person name="Wayne K.J."/>
            <person name="Tettelin H."/>
            <person name="Glass J.I."/>
            <person name="Rusch D."/>
            <person name="Podicherti R."/>
            <person name="Tsui H.-C.T."/>
            <person name="Winkler M.E."/>
        </authorList>
    </citation>
    <scope>NUCLEOTIDE SEQUENCE</scope>
</reference>
<organism evidence="1">
    <name type="scientific">marine metagenome</name>
    <dbReference type="NCBI Taxonomy" id="408172"/>
    <lineage>
        <taxon>unclassified sequences</taxon>
        <taxon>metagenomes</taxon>
        <taxon>ecological metagenomes</taxon>
    </lineage>
</organism>
<dbReference type="Pfam" id="PF03737">
    <property type="entry name" value="RraA-like"/>
    <property type="match status" value="1"/>
</dbReference>
<accession>A0A381YSD8</accession>
<proteinExistence type="predicted"/>
<name>A0A381YSD8_9ZZZZ</name>
<dbReference type="Gene3D" id="3.50.30.40">
    <property type="entry name" value="Ribonuclease E inhibitor RraA/RraA-like"/>
    <property type="match status" value="1"/>
</dbReference>
<dbReference type="InterPro" id="IPR036704">
    <property type="entry name" value="RraA/RraA-like_sf"/>
</dbReference>
<dbReference type="CDD" id="cd16841">
    <property type="entry name" value="RraA_family"/>
    <property type="match status" value="1"/>
</dbReference>
<dbReference type="InterPro" id="IPR005493">
    <property type="entry name" value="RraA/RraA-like"/>
</dbReference>
<evidence type="ECO:0000313" key="1">
    <source>
        <dbReference type="EMBL" id="SVA79879.1"/>
    </source>
</evidence>